<dbReference type="PANTHER" id="PTHR11014:SF63">
    <property type="entry name" value="METALLOPEPTIDASE, PUTATIVE (AFU_ORTHOLOGUE AFUA_6G09600)-RELATED"/>
    <property type="match status" value="1"/>
</dbReference>
<dbReference type="EMBL" id="VSSQ01100309">
    <property type="protein sequence ID" value="MPN42526.1"/>
    <property type="molecule type" value="Genomic_DNA"/>
</dbReference>
<proteinExistence type="predicted"/>
<dbReference type="GO" id="GO:0016787">
    <property type="term" value="F:hydrolase activity"/>
    <property type="evidence" value="ECO:0007669"/>
    <property type="project" value="UniProtKB-KW"/>
</dbReference>
<dbReference type="Gene3D" id="3.40.630.10">
    <property type="entry name" value="Zn peptidases"/>
    <property type="match status" value="1"/>
</dbReference>
<dbReference type="Pfam" id="PF01546">
    <property type="entry name" value="Peptidase_M20"/>
    <property type="match status" value="1"/>
</dbReference>
<keyword evidence="1" id="KW-0378">Hydrolase</keyword>
<evidence type="ECO:0000313" key="1">
    <source>
        <dbReference type="EMBL" id="MPN42526.1"/>
    </source>
</evidence>
<dbReference type="InterPro" id="IPR017439">
    <property type="entry name" value="Amidohydrolase"/>
</dbReference>
<dbReference type="InterPro" id="IPR036264">
    <property type="entry name" value="Bact_exopeptidase_dim_dom"/>
</dbReference>
<dbReference type="InterPro" id="IPR002933">
    <property type="entry name" value="Peptidase_M20"/>
</dbReference>
<organism evidence="1">
    <name type="scientific">bioreactor metagenome</name>
    <dbReference type="NCBI Taxonomy" id="1076179"/>
    <lineage>
        <taxon>unclassified sequences</taxon>
        <taxon>metagenomes</taxon>
        <taxon>ecological metagenomes</taxon>
    </lineage>
</organism>
<name>A0A645HVC7_9ZZZZ</name>
<reference evidence="1" key="1">
    <citation type="submission" date="2019-08" db="EMBL/GenBank/DDBJ databases">
        <authorList>
            <person name="Kucharzyk K."/>
            <person name="Murdoch R.W."/>
            <person name="Higgins S."/>
            <person name="Loffler F."/>
        </authorList>
    </citation>
    <scope>NUCLEOTIDE SEQUENCE</scope>
</reference>
<dbReference type="SUPFAM" id="SSF55031">
    <property type="entry name" value="Bacterial exopeptidase dimerisation domain"/>
    <property type="match status" value="1"/>
</dbReference>
<accession>A0A645HVC7</accession>
<protein>
    <submittedName>
        <fullName evidence="1">Putative hydrolase YxeP</fullName>
        <ecNumber evidence="1">3.-.-.-</ecNumber>
    </submittedName>
</protein>
<comment type="caution">
    <text evidence="1">The sequence shown here is derived from an EMBL/GenBank/DDBJ whole genome shotgun (WGS) entry which is preliminary data.</text>
</comment>
<dbReference type="SUPFAM" id="SSF53187">
    <property type="entry name" value="Zn-dependent exopeptidases"/>
    <property type="match status" value="1"/>
</dbReference>
<dbReference type="PANTHER" id="PTHR11014">
    <property type="entry name" value="PEPTIDASE M20 FAMILY MEMBER"/>
    <property type="match status" value="1"/>
</dbReference>
<dbReference type="Gene3D" id="3.30.70.360">
    <property type="match status" value="1"/>
</dbReference>
<dbReference type="AlphaFoldDB" id="A0A645HVC7"/>
<sequence length="155" mass="17295">MTTFHGGDVFNVIPDSVTMTGSVRSFNPELRENVPKLMERIIKGICEAHGASYTFNYDTGFDMVINNEEFTQFVEETILEVWEPETLQKMEPMMGSEDFSAFANAVPGCFVVVGAANEEKGITYSNHHPRFDMDEDALAMGLKLLVNVAKKITMA</sequence>
<gene>
    <name evidence="1" type="primary">yxeP_55</name>
    <name evidence="1" type="ORF">SDC9_190083</name>
</gene>
<dbReference type="EC" id="3.-.-.-" evidence="1"/>